<proteinExistence type="predicted"/>
<accession>A0A2L0HPR9</accession>
<dbReference type="Proteomes" id="UP000240328">
    <property type="component" value="Segment"/>
</dbReference>
<organism evidence="1 2">
    <name type="scientific">Pseudomonas phage NV1</name>
    <dbReference type="NCBI Taxonomy" id="2079543"/>
    <lineage>
        <taxon>Viruses</taxon>
        <taxon>Duplodnaviria</taxon>
        <taxon>Heunggongvirae</taxon>
        <taxon>Uroviricota</taxon>
        <taxon>Caudoviricetes</taxon>
        <taxon>Vicosavirus</taxon>
        <taxon>Vicosavirus NV1</taxon>
    </lineage>
</organism>
<name>A0A2L0HPR9_9CAUD</name>
<reference evidence="1 2" key="1">
    <citation type="submission" date="2018-01" db="EMBL/GenBank/DDBJ databases">
        <title>Genome of Pseudomonas phage NV1, a LUZ24-like virus of Pseudomonas tolaasii.</title>
        <authorList>
            <person name="Storey N.H."/>
        </authorList>
    </citation>
    <scope>NUCLEOTIDE SEQUENCE [LARGE SCALE GENOMIC DNA]</scope>
</reference>
<sequence length="68" mass="8122">MTKAELEAELEQVNTRLFQLNALIDTMTEDLEAAWAKLEFTEGMLDMVDRKYPIFYQDWRGYRDRSLT</sequence>
<evidence type="ECO:0000313" key="1">
    <source>
        <dbReference type="EMBL" id="AUX83671.1"/>
    </source>
</evidence>
<evidence type="ECO:0000313" key="2">
    <source>
        <dbReference type="Proteomes" id="UP000240328"/>
    </source>
</evidence>
<protein>
    <submittedName>
        <fullName evidence="1">Uncharacterized protein</fullName>
    </submittedName>
</protein>
<keyword evidence="2" id="KW-1185">Reference proteome</keyword>
<dbReference type="EMBL" id="MG845684">
    <property type="protein sequence ID" value="AUX83671.1"/>
    <property type="molecule type" value="Genomic_DNA"/>
</dbReference>
<dbReference type="OrthoDB" id="26958at10239"/>
<gene>
    <name evidence="1" type="ORF">NV1_p42</name>
</gene>